<dbReference type="Proteomes" id="UP000053911">
    <property type="component" value="Unassembled WGS sequence"/>
</dbReference>
<evidence type="ECO:0000313" key="2">
    <source>
        <dbReference type="EMBL" id="KUK18068.1"/>
    </source>
</evidence>
<evidence type="ECO:0000313" key="3">
    <source>
        <dbReference type="Proteomes" id="UP000053911"/>
    </source>
</evidence>
<proteinExistence type="predicted"/>
<dbReference type="EMBL" id="LGFD01000009">
    <property type="protein sequence ID" value="KUK18068.1"/>
    <property type="molecule type" value="Genomic_DNA"/>
</dbReference>
<sequence length="132" mass="14667">MLLLALPGFIGLSAGLWATYVEGEGFEIMLAIFVLLILILIDVMTFKIEINENEIRLRGTIGLFVRKTIKIDEIISFDAKTGWVGCWAPIRFNFPAKGCIVIHRKGWDVAFTTDNPEEIALILTTLGVSRAA</sequence>
<keyword evidence="1" id="KW-0472">Membrane</keyword>
<gene>
    <name evidence="2" type="ORF">XD54_0684</name>
</gene>
<protein>
    <submittedName>
        <fullName evidence="2">Membrane protein</fullName>
    </submittedName>
</protein>
<dbReference type="AlphaFoldDB" id="A0A117L1Z8"/>
<comment type="caution">
    <text evidence="2">The sequence shown here is derived from an EMBL/GenBank/DDBJ whole genome shotgun (WGS) entry which is preliminary data.</text>
</comment>
<organism evidence="2 3">
    <name type="scientific">Thermococcus sibiricus</name>
    <dbReference type="NCBI Taxonomy" id="172049"/>
    <lineage>
        <taxon>Archaea</taxon>
        <taxon>Methanobacteriati</taxon>
        <taxon>Methanobacteriota</taxon>
        <taxon>Thermococci</taxon>
        <taxon>Thermococcales</taxon>
        <taxon>Thermococcaceae</taxon>
        <taxon>Thermococcus</taxon>
    </lineage>
</organism>
<accession>A0A117L1Z8</accession>
<dbReference type="PATRIC" id="fig|172049.5.peg.1457"/>
<keyword evidence="1" id="KW-1133">Transmembrane helix</keyword>
<reference evidence="3" key="1">
    <citation type="journal article" date="2015" name="MBio">
        <title>Genome-Resolved Metagenomic Analysis Reveals Roles for Candidate Phyla and Other Microbial Community Members in Biogeochemical Transformations in Oil Reservoirs.</title>
        <authorList>
            <person name="Hu P."/>
            <person name="Tom L."/>
            <person name="Singh A."/>
            <person name="Thomas B.C."/>
            <person name="Baker B.J."/>
            <person name="Piceno Y.M."/>
            <person name="Andersen G.L."/>
            <person name="Banfield J.F."/>
        </authorList>
    </citation>
    <scope>NUCLEOTIDE SEQUENCE [LARGE SCALE GENOMIC DNA]</scope>
</reference>
<name>A0A117L1Z8_9EURY</name>
<dbReference type="RefSeq" id="WP_283217416.1">
    <property type="nucleotide sequence ID" value="NZ_LGFD01000009.1"/>
</dbReference>
<keyword evidence="1" id="KW-0812">Transmembrane</keyword>
<evidence type="ECO:0000256" key="1">
    <source>
        <dbReference type="SAM" id="Phobius"/>
    </source>
</evidence>
<feature type="transmembrane region" description="Helical" evidence="1">
    <location>
        <begin position="28"/>
        <end position="48"/>
    </location>
</feature>